<dbReference type="InterPro" id="IPR009057">
    <property type="entry name" value="Homeodomain-like_sf"/>
</dbReference>
<dbReference type="SUPFAM" id="SSF46689">
    <property type="entry name" value="Homeodomain-like"/>
    <property type="match status" value="2"/>
</dbReference>
<evidence type="ECO:0000256" key="3">
    <source>
        <dbReference type="ARBA" id="ARBA00023163"/>
    </source>
</evidence>
<sequence>MDQELARLNHAPDLSNRQLGWGGIVADVHWWRGPGEAMSLSPNHDVVAMRIAGSTPLTQRRNGKVDERVAAYGNVTVHPHGMDSHWSWTKPGAIMLMRVPPSLIGEVHRRSGGEQDLPNQFGFRDRMVEHYVDLFNLELHSPDDLTKGLRWEALSLALAAYLVEHVAGRDVQAPPQGGLSPATLRRVIEHIGDRWQDQHSLASLAVVAGVSRFHFARMFKLSTGRTPMEFIERSKLDHARQLIINGHHSLAQVGLLCGFVDQSHFARRFRLAFGLTPGAFAGSYNRL</sequence>
<comment type="caution">
    <text evidence="5">The sequence shown here is derived from an EMBL/GenBank/DDBJ whole genome shotgun (WGS) entry which is preliminary data.</text>
</comment>
<dbReference type="EMBL" id="JBHUGS010000003">
    <property type="protein sequence ID" value="MFD1951534.1"/>
    <property type="molecule type" value="Genomic_DNA"/>
</dbReference>
<organism evidence="5 6">
    <name type="scientific">Sphingomonas arantia</name>
    <dbReference type="NCBI Taxonomy" id="1460676"/>
    <lineage>
        <taxon>Bacteria</taxon>
        <taxon>Pseudomonadati</taxon>
        <taxon>Pseudomonadota</taxon>
        <taxon>Alphaproteobacteria</taxon>
        <taxon>Sphingomonadales</taxon>
        <taxon>Sphingomonadaceae</taxon>
        <taxon>Sphingomonas</taxon>
    </lineage>
</organism>
<dbReference type="PROSITE" id="PS00041">
    <property type="entry name" value="HTH_ARAC_FAMILY_1"/>
    <property type="match status" value="1"/>
</dbReference>
<keyword evidence="1" id="KW-0805">Transcription regulation</keyword>
<dbReference type="SMART" id="SM00342">
    <property type="entry name" value="HTH_ARAC"/>
    <property type="match status" value="1"/>
</dbReference>
<dbReference type="PANTHER" id="PTHR46796">
    <property type="entry name" value="HTH-TYPE TRANSCRIPTIONAL ACTIVATOR RHAS-RELATED"/>
    <property type="match status" value="1"/>
</dbReference>
<evidence type="ECO:0000256" key="1">
    <source>
        <dbReference type="ARBA" id="ARBA00023015"/>
    </source>
</evidence>
<evidence type="ECO:0000256" key="2">
    <source>
        <dbReference type="ARBA" id="ARBA00023125"/>
    </source>
</evidence>
<dbReference type="PANTHER" id="PTHR46796:SF6">
    <property type="entry name" value="ARAC SUBFAMILY"/>
    <property type="match status" value="1"/>
</dbReference>
<dbReference type="PROSITE" id="PS01124">
    <property type="entry name" value="HTH_ARAC_FAMILY_2"/>
    <property type="match status" value="1"/>
</dbReference>
<dbReference type="InterPro" id="IPR018060">
    <property type="entry name" value="HTH_AraC"/>
</dbReference>
<dbReference type="InterPro" id="IPR050204">
    <property type="entry name" value="AraC_XylS_family_regulators"/>
</dbReference>
<dbReference type="InterPro" id="IPR018062">
    <property type="entry name" value="HTH_AraC-typ_CS"/>
</dbReference>
<evidence type="ECO:0000313" key="6">
    <source>
        <dbReference type="Proteomes" id="UP001597400"/>
    </source>
</evidence>
<keyword evidence="2" id="KW-0238">DNA-binding</keyword>
<gene>
    <name evidence="5" type="ORF">ACFSGX_12240</name>
</gene>
<reference evidence="6" key="1">
    <citation type="journal article" date="2019" name="Int. J. Syst. Evol. Microbiol.">
        <title>The Global Catalogue of Microorganisms (GCM) 10K type strain sequencing project: providing services to taxonomists for standard genome sequencing and annotation.</title>
        <authorList>
            <consortium name="The Broad Institute Genomics Platform"/>
            <consortium name="The Broad Institute Genome Sequencing Center for Infectious Disease"/>
            <person name="Wu L."/>
            <person name="Ma J."/>
        </authorList>
    </citation>
    <scope>NUCLEOTIDE SEQUENCE [LARGE SCALE GENOMIC DNA]</scope>
    <source>
        <strain evidence="6">CGMCC 1.12702</strain>
    </source>
</reference>
<dbReference type="RefSeq" id="WP_380930279.1">
    <property type="nucleotide sequence ID" value="NZ_JBHUGS010000003.1"/>
</dbReference>
<keyword evidence="3" id="KW-0804">Transcription</keyword>
<proteinExistence type="predicted"/>
<dbReference type="Gene3D" id="1.10.10.60">
    <property type="entry name" value="Homeodomain-like"/>
    <property type="match status" value="1"/>
</dbReference>
<dbReference type="Pfam" id="PF12833">
    <property type="entry name" value="HTH_18"/>
    <property type="match status" value="1"/>
</dbReference>
<feature type="domain" description="HTH araC/xylS-type" evidence="4">
    <location>
        <begin position="185"/>
        <end position="283"/>
    </location>
</feature>
<evidence type="ECO:0000313" key="5">
    <source>
        <dbReference type="EMBL" id="MFD1951534.1"/>
    </source>
</evidence>
<accession>A0ABW4U0H2</accession>
<evidence type="ECO:0000259" key="4">
    <source>
        <dbReference type="PROSITE" id="PS01124"/>
    </source>
</evidence>
<keyword evidence="6" id="KW-1185">Reference proteome</keyword>
<protein>
    <submittedName>
        <fullName evidence="5">Helix-turn-helix domain-containing protein</fullName>
    </submittedName>
</protein>
<dbReference type="Proteomes" id="UP001597400">
    <property type="component" value="Unassembled WGS sequence"/>
</dbReference>
<name>A0ABW4U0H2_9SPHN</name>